<dbReference type="AlphaFoldDB" id="A0A2P9ABM6"/>
<gene>
    <name evidence="1" type="ORF">BQ8482_110476</name>
</gene>
<evidence type="ECO:0000313" key="2">
    <source>
        <dbReference type="Proteomes" id="UP000245698"/>
    </source>
</evidence>
<protein>
    <submittedName>
        <fullName evidence="1">Uncharacterized protein</fullName>
    </submittedName>
</protein>
<reference evidence="2" key="1">
    <citation type="submission" date="2016-12" db="EMBL/GenBank/DDBJ databases">
        <authorList>
            <person name="Brunel B."/>
        </authorList>
    </citation>
    <scope>NUCLEOTIDE SEQUENCE [LARGE SCALE GENOMIC DNA]</scope>
</reference>
<name>A0A2P9ABM6_9HYPH</name>
<accession>A0A2P9ABM6</accession>
<dbReference type="EMBL" id="FUIG01000013">
    <property type="protein sequence ID" value="SJM28545.1"/>
    <property type="molecule type" value="Genomic_DNA"/>
</dbReference>
<organism evidence="1 2">
    <name type="scientific">Mesorhizobium delmotii</name>
    <dbReference type="NCBI Taxonomy" id="1631247"/>
    <lineage>
        <taxon>Bacteria</taxon>
        <taxon>Pseudomonadati</taxon>
        <taxon>Pseudomonadota</taxon>
        <taxon>Alphaproteobacteria</taxon>
        <taxon>Hyphomicrobiales</taxon>
        <taxon>Phyllobacteriaceae</taxon>
        <taxon>Mesorhizobium</taxon>
    </lineage>
</organism>
<sequence>MVWDQLLIVAEKVAVGALVDGLFSVSRLLNGSRIRTVDRGGRLIGAVGPIMVAASKGAAGDGQNGDGSKSNLFHFWNSSIFSFPSV</sequence>
<proteinExistence type="predicted"/>
<evidence type="ECO:0000313" key="1">
    <source>
        <dbReference type="EMBL" id="SJM28545.1"/>
    </source>
</evidence>
<keyword evidence="2" id="KW-1185">Reference proteome</keyword>
<dbReference type="Proteomes" id="UP000245698">
    <property type="component" value="Unassembled WGS sequence"/>
</dbReference>